<reference evidence="2" key="1">
    <citation type="journal article" date="2020" name="mSystems">
        <title>Genome- and Community-Level Interaction Insights into Carbon Utilization and Element Cycling Functions of Hydrothermarchaeota in Hydrothermal Sediment.</title>
        <authorList>
            <person name="Zhou Z."/>
            <person name="Liu Y."/>
            <person name="Xu W."/>
            <person name="Pan J."/>
            <person name="Luo Z.H."/>
            <person name="Li M."/>
        </authorList>
    </citation>
    <scope>NUCLEOTIDE SEQUENCE [LARGE SCALE GENOMIC DNA]</scope>
    <source>
        <strain evidence="2">SpSt-349</strain>
    </source>
</reference>
<dbReference type="NCBIfam" id="NF003504">
    <property type="entry name" value="PRK05170.2-2"/>
    <property type="match status" value="1"/>
</dbReference>
<name>A0A831U436_GEOME</name>
<comment type="caution">
    <text evidence="2">The sequence shown here is derived from an EMBL/GenBank/DDBJ whole genome shotgun (WGS) entry which is preliminary data.</text>
</comment>
<evidence type="ECO:0000313" key="2">
    <source>
        <dbReference type="EMBL" id="HEN42108.1"/>
    </source>
</evidence>
<feature type="compositionally biased region" description="Basic residues" evidence="1">
    <location>
        <begin position="92"/>
        <end position="104"/>
    </location>
</feature>
<organism evidence="2">
    <name type="scientific">Geobacter metallireducens</name>
    <dbReference type="NCBI Taxonomy" id="28232"/>
    <lineage>
        <taxon>Bacteria</taxon>
        <taxon>Pseudomonadati</taxon>
        <taxon>Thermodesulfobacteriota</taxon>
        <taxon>Desulfuromonadia</taxon>
        <taxon>Geobacterales</taxon>
        <taxon>Geobacteraceae</taxon>
        <taxon>Geobacter</taxon>
    </lineage>
</organism>
<accession>A0A831U436</accession>
<sequence>MKQPNDKDAAWESLCEQCGLCCFEKIEDDSGTIFFTQTPCRYLDVSTRRCVIYERRFEINPECVKLTEELVRELPWLHDDCAYRRALGIKRTRTKMSGRPKRSKQKESSTYGK</sequence>
<proteinExistence type="predicted"/>
<evidence type="ECO:0000256" key="1">
    <source>
        <dbReference type="SAM" id="MobiDB-lite"/>
    </source>
</evidence>
<gene>
    <name evidence="2" type="ORF">ENQ87_06980</name>
</gene>
<dbReference type="InterPro" id="IPR008228">
    <property type="entry name" value="UCP006173"/>
</dbReference>
<protein>
    <submittedName>
        <fullName evidence="2">YcgN family cysteine cluster protein</fullName>
    </submittedName>
</protein>
<feature type="region of interest" description="Disordered" evidence="1">
    <location>
        <begin position="92"/>
        <end position="113"/>
    </location>
</feature>
<dbReference type="AlphaFoldDB" id="A0A831U436"/>
<dbReference type="PANTHER" id="PTHR37421:SF1">
    <property type="entry name" value="UPF0260 PROTEIN YCGN"/>
    <property type="match status" value="1"/>
</dbReference>
<dbReference type="PANTHER" id="PTHR37421">
    <property type="entry name" value="UPF0260 PROTEIN YCGN"/>
    <property type="match status" value="1"/>
</dbReference>
<dbReference type="EMBL" id="DSOV01000028">
    <property type="protein sequence ID" value="HEN42108.1"/>
    <property type="molecule type" value="Genomic_DNA"/>
</dbReference>